<keyword evidence="18" id="KW-0675">Receptor</keyword>
<dbReference type="AlphaFoldDB" id="A0A2W5NMS7"/>
<name>A0A2W5NMS7_9SPHN</name>
<protein>
    <submittedName>
        <fullName evidence="18">TonB-dependent receptor</fullName>
    </submittedName>
</protein>
<comment type="subcellular location">
    <subcellularLocation>
        <location evidence="1 12">Cell outer membrane</location>
        <topology evidence="1 12">Multi-pass membrane protein</topology>
    </subcellularLocation>
</comment>
<comment type="caution">
    <text evidence="18">The sequence shown here is derived from an EMBL/GenBank/DDBJ whole genome shotgun (WGS) entry which is preliminary data.</text>
</comment>
<dbReference type="Pfam" id="PF07715">
    <property type="entry name" value="Plug"/>
    <property type="match status" value="1"/>
</dbReference>
<evidence type="ECO:0000313" key="18">
    <source>
        <dbReference type="EMBL" id="PZQ54254.1"/>
    </source>
</evidence>
<dbReference type="GO" id="GO:0006826">
    <property type="term" value="P:iron ion transport"/>
    <property type="evidence" value="ECO:0007669"/>
    <property type="project" value="UniProtKB-KW"/>
</dbReference>
<accession>A0A2W5NMS7</accession>
<dbReference type="InterPro" id="IPR010917">
    <property type="entry name" value="TonB_rcpt_CS"/>
</dbReference>
<dbReference type="InterPro" id="IPR012910">
    <property type="entry name" value="Plug_dom"/>
</dbReference>
<keyword evidence="11 12" id="KW-0998">Cell outer membrane</keyword>
<dbReference type="InterPro" id="IPR036942">
    <property type="entry name" value="Beta-barrel_TonB_sf"/>
</dbReference>
<feature type="short sequence motif" description="TonB C-terminal box" evidence="13">
    <location>
        <begin position="730"/>
        <end position="747"/>
    </location>
</feature>
<dbReference type="PROSITE" id="PS51257">
    <property type="entry name" value="PROKAR_LIPOPROTEIN"/>
    <property type="match status" value="1"/>
</dbReference>
<keyword evidence="2 12" id="KW-0813">Transport</keyword>
<evidence type="ECO:0000259" key="17">
    <source>
        <dbReference type="Pfam" id="PF07715"/>
    </source>
</evidence>
<evidence type="ECO:0000313" key="19">
    <source>
        <dbReference type="Proteomes" id="UP000249082"/>
    </source>
</evidence>
<evidence type="ECO:0000256" key="10">
    <source>
        <dbReference type="ARBA" id="ARBA00023136"/>
    </source>
</evidence>
<dbReference type="PROSITE" id="PS52016">
    <property type="entry name" value="TONB_DEPENDENT_REC_3"/>
    <property type="match status" value="1"/>
</dbReference>
<evidence type="ECO:0000256" key="11">
    <source>
        <dbReference type="ARBA" id="ARBA00023237"/>
    </source>
</evidence>
<sequence>MSPALRHALLAGAAAMACTPQFALAQSTDRGGVEEIIVTAQKRDESAQDVPIAITALGSDQLKSAGVTSTVDLKAAVPALNITTGTGGIGLPRIRGIGATGQGPGIENPVAVYVDGVYYGASFGILQNFFDTDQVTVLKGPQGTLFGRNATGGLIQMSTRGPDFDWNGKAEIGYGNYDTVHSAAYVSGGLTDTVAISLSGQYDNQQDGFGKNLFTGNDIQTNTSWAGRAKLLWKPSALTKVTLAGDFNGRNSAAPAFRNFTTNALGQNVPAQIEALGGDPHRDILADVDPYMTTRAWGTSLTVEQDFGSVSLKSITAYRHSKFNYNFDPDGTTVKRIEVDNHLYDKQFTQEVNLVSEGEGPFKWVLGGFYMHGNAGNDGSRTTGLFTFGNNGYVEDYNSIKLDSFAGFAEGTYSFGENTHLIAGIRYTSDKRSLSAYDVSFNGNVPPAGLTTISDTINEGKTFNKVTWRLSLDHRFSPELLAYASYNRGFRSGTFITQSDPIVLLQPELVDAYEVGIKSDLFGRRVRFNLSGYFYDEKNIQVMQVISGAQTVYNADGAHIYGIDADLTWRVTSDLRLFGGFNWTHARYTDFDTAIITTPYPLPAGFTIPTGQTCLGTNGNPYAQLGGNCLLIGDASGNKLQNTPSFTASIGGAYDLETGIGKFTLAGNYYYNSGFVGSPDERVKQGAYNTADASLSWRSASDNLFIRLWGKNLTNEFYWSQIGASNSGDNGTYAAPRTYGVTAGFDF</sequence>
<dbReference type="GO" id="GO:0009279">
    <property type="term" value="C:cell outer membrane"/>
    <property type="evidence" value="ECO:0007669"/>
    <property type="project" value="UniProtKB-SubCell"/>
</dbReference>
<evidence type="ECO:0000256" key="8">
    <source>
        <dbReference type="ARBA" id="ARBA00023065"/>
    </source>
</evidence>
<dbReference type="PANTHER" id="PTHR32552:SF81">
    <property type="entry name" value="TONB-DEPENDENT OUTER MEMBRANE RECEPTOR"/>
    <property type="match status" value="1"/>
</dbReference>
<dbReference type="Pfam" id="PF00593">
    <property type="entry name" value="TonB_dep_Rec_b-barrel"/>
    <property type="match status" value="1"/>
</dbReference>
<dbReference type="SUPFAM" id="SSF56935">
    <property type="entry name" value="Porins"/>
    <property type="match status" value="1"/>
</dbReference>
<evidence type="ECO:0000256" key="4">
    <source>
        <dbReference type="ARBA" id="ARBA00022496"/>
    </source>
</evidence>
<gene>
    <name evidence="18" type="ORF">DI555_12510</name>
</gene>
<evidence type="ECO:0000256" key="12">
    <source>
        <dbReference type="PROSITE-ProRule" id="PRU01360"/>
    </source>
</evidence>
<evidence type="ECO:0000256" key="7">
    <source>
        <dbReference type="ARBA" id="ARBA00023004"/>
    </source>
</evidence>
<dbReference type="Gene3D" id="2.40.170.20">
    <property type="entry name" value="TonB-dependent receptor, beta-barrel domain"/>
    <property type="match status" value="1"/>
</dbReference>
<keyword evidence="7" id="KW-0408">Iron</keyword>
<evidence type="ECO:0000256" key="6">
    <source>
        <dbReference type="ARBA" id="ARBA00022729"/>
    </source>
</evidence>
<keyword evidence="10 12" id="KW-0472">Membrane</keyword>
<dbReference type="PANTHER" id="PTHR32552">
    <property type="entry name" value="FERRICHROME IRON RECEPTOR-RELATED"/>
    <property type="match status" value="1"/>
</dbReference>
<organism evidence="18 19">
    <name type="scientific">Novosphingobium pentaromativorans</name>
    <dbReference type="NCBI Taxonomy" id="205844"/>
    <lineage>
        <taxon>Bacteria</taxon>
        <taxon>Pseudomonadati</taxon>
        <taxon>Pseudomonadota</taxon>
        <taxon>Alphaproteobacteria</taxon>
        <taxon>Sphingomonadales</taxon>
        <taxon>Sphingomonadaceae</taxon>
        <taxon>Novosphingobium</taxon>
    </lineage>
</organism>
<keyword evidence="3 12" id="KW-1134">Transmembrane beta strand</keyword>
<comment type="similarity">
    <text evidence="12 14">Belongs to the TonB-dependent receptor family.</text>
</comment>
<evidence type="ECO:0000256" key="1">
    <source>
        <dbReference type="ARBA" id="ARBA00004571"/>
    </source>
</evidence>
<keyword evidence="6 15" id="KW-0732">Signal</keyword>
<dbReference type="InterPro" id="IPR000531">
    <property type="entry name" value="Beta-barrel_TonB"/>
</dbReference>
<dbReference type="PROSITE" id="PS01156">
    <property type="entry name" value="TONB_DEPENDENT_REC_2"/>
    <property type="match status" value="1"/>
</dbReference>
<proteinExistence type="inferred from homology"/>
<dbReference type="InterPro" id="IPR039426">
    <property type="entry name" value="TonB-dep_rcpt-like"/>
</dbReference>
<keyword evidence="4" id="KW-0410">Iron transport</keyword>
<feature type="domain" description="TonB-dependent receptor plug" evidence="17">
    <location>
        <begin position="47"/>
        <end position="153"/>
    </location>
</feature>
<dbReference type="Proteomes" id="UP000249082">
    <property type="component" value="Unassembled WGS sequence"/>
</dbReference>
<evidence type="ECO:0000256" key="5">
    <source>
        <dbReference type="ARBA" id="ARBA00022692"/>
    </source>
</evidence>
<dbReference type="CDD" id="cd01347">
    <property type="entry name" value="ligand_gated_channel"/>
    <property type="match status" value="1"/>
</dbReference>
<keyword evidence="9 14" id="KW-0798">TonB box</keyword>
<evidence type="ECO:0000259" key="16">
    <source>
        <dbReference type="Pfam" id="PF00593"/>
    </source>
</evidence>
<evidence type="ECO:0000256" key="9">
    <source>
        <dbReference type="ARBA" id="ARBA00023077"/>
    </source>
</evidence>
<evidence type="ECO:0000256" key="15">
    <source>
        <dbReference type="SAM" id="SignalP"/>
    </source>
</evidence>
<evidence type="ECO:0000256" key="2">
    <source>
        <dbReference type="ARBA" id="ARBA00022448"/>
    </source>
</evidence>
<feature type="domain" description="TonB-dependent receptor-like beta-barrel" evidence="16">
    <location>
        <begin position="249"/>
        <end position="713"/>
    </location>
</feature>
<evidence type="ECO:0000256" key="13">
    <source>
        <dbReference type="PROSITE-ProRule" id="PRU10144"/>
    </source>
</evidence>
<dbReference type="EMBL" id="QFPX01000009">
    <property type="protein sequence ID" value="PZQ54254.1"/>
    <property type="molecule type" value="Genomic_DNA"/>
</dbReference>
<keyword evidence="5 12" id="KW-0812">Transmembrane</keyword>
<feature type="signal peptide" evidence="15">
    <location>
        <begin position="1"/>
        <end position="25"/>
    </location>
</feature>
<evidence type="ECO:0000256" key="14">
    <source>
        <dbReference type="RuleBase" id="RU003357"/>
    </source>
</evidence>
<feature type="chain" id="PRO_5015910302" evidence="15">
    <location>
        <begin position="26"/>
        <end position="747"/>
    </location>
</feature>
<evidence type="ECO:0000256" key="3">
    <source>
        <dbReference type="ARBA" id="ARBA00022452"/>
    </source>
</evidence>
<keyword evidence="8" id="KW-0406">Ion transport</keyword>
<reference evidence="18 19" key="1">
    <citation type="submission" date="2017-08" db="EMBL/GenBank/DDBJ databases">
        <title>Infants hospitalized years apart are colonized by the same room-sourced microbial strains.</title>
        <authorList>
            <person name="Brooks B."/>
            <person name="Olm M.R."/>
            <person name="Firek B.A."/>
            <person name="Baker R."/>
            <person name="Thomas B.C."/>
            <person name="Morowitz M.J."/>
            <person name="Banfield J.F."/>
        </authorList>
    </citation>
    <scope>NUCLEOTIDE SEQUENCE [LARGE SCALE GENOMIC DNA]</scope>
    <source>
        <strain evidence="18">S2_005_002_R2_33</strain>
    </source>
</reference>